<accession>A0A0D8FV90</accession>
<keyword evidence="2" id="KW-1185">Reference proteome</keyword>
<dbReference type="Gene3D" id="3.40.50.300">
    <property type="entry name" value="P-loop containing nucleotide triphosphate hydrolases"/>
    <property type="match status" value="1"/>
</dbReference>
<gene>
    <name evidence="1" type="ORF">FEAC_20340</name>
</gene>
<reference evidence="1 2" key="1">
    <citation type="submission" date="2015-01" db="EMBL/GenBank/DDBJ databases">
        <title>Draft genome of the acidophilic iron oxidizer Ferrimicrobium acidiphilum strain T23.</title>
        <authorList>
            <person name="Poehlein A."/>
            <person name="Eisen S."/>
            <person name="Schloemann M."/>
            <person name="Johnson B.D."/>
            <person name="Daniel R."/>
            <person name="Muehling M."/>
        </authorList>
    </citation>
    <scope>NUCLEOTIDE SEQUENCE [LARGE SCALE GENOMIC DNA]</scope>
    <source>
        <strain evidence="1 2">T23</strain>
    </source>
</reference>
<organism evidence="1 2">
    <name type="scientific">Ferrimicrobium acidiphilum DSM 19497</name>
    <dbReference type="NCBI Taxonomy" id="1121877"/>
    <lineage>
        <taxon>Bacteria</taxon>
        <taxon>Bacillati</taxon>
        <taxon>Actinomycetota</taxon>
        <taxon>Acidimicrobiia</taxon>
        <taxon>Acidimicrobiales</taxon>
        <taxon>Acidimicrobiaceae</taxon>
        <taxon>Ferrimicrobium</taxon>
    </lineage>
</organism>
<dbReference type="GeneID" id="78373135"/>
<evidence type="ECO:0008006" key="3">
    <source>
        <dbReference type="Google" id="ProtNLM"/>
    </source>
</evidence>
<dbReference type="AlphaFoldDB" id="A0A0D8FV90"/>
<comment type="caution">
    <text evidence="1">The sequence shown here is derived from an EMBL/GenBank/DDBJ whole genome shotgun (WGS) entry which is preliminary data.</text>
</comment>
<evidence type="ECO:0000313" key="2">
    <source>
        <dbReference type="Proteomes" id="UP000032336"/>
    </source>
</evidence>
<dbReference type="RefSeq" id="WP_035391260.1">
    <property type="nucleotide sequence ID" value="NZ_JQKF01000041.1"/>
</dbReference>
<evidence type="ECO:0000313" key="1">
    <source>
        <dbReference type="EMBL" id="KJE76172.1"/>
    </source>
</evidence>
<dbReference type="OrthoDB" id="5615423at2"/>
<name>A0A0D8FV90_9ACTN</name>
<protein>
    <recommendedName>
        <fullName evidence="3">CobQ/CobB/MinD/ParA nucleotide binding domain protein</fullName>
    </recommendedName>
</protein>
<dbReference type="EMBL" id="JXUW01000020">
    <property type="protein sequence ID" value="KJE76172.1"/>
    <property type="molecule type" value="Genomic_DNA"/>
</dbReference>
<dbReference type="InterPro" id="IPR027417">
    <property type="entry name" value="P-loop_NTPase"/>
</dbReference>
<sequence length="281" mass="29835">MDTDKKLIFSTGAKGGVGKSTLAILMVEALLEGEATVACLEGDERSASLGAKYGSHPEVRVANVDLSSLTPDAGLAMLGKAVESLDAQYVVVNTPASGVRVFDELPLVLTSLGREPRATWSLAITADRIKDGADDDGLFTSIDGEMLSGIASTRVTVVRPLFQCSYRGEPFWCDDRGDLMKRVGMRIMDIPRIPMPTLEAIHRTPLSVSEVAAQSDPILSAALLVTWHRIKTALAATVLDGAAVNLIPPPLSLPKREKIFGAGGILQQLADEKANDAKGND</sequence>
<dbReference type="Proteomes" id="UP000032336">
    <property type="component" value="Unassembled WGS sequence"/>
</dbReference>
<dbReference type="SUPFAM" id="SSF52540">
    <property type="entry name" value="P-loop containing nucleoside triphosphate hydrolases"/>
    <property type="match status" value="1"/>
</dbReference>
<proteinExistence type="predicted"/>